<dbReference type="HOGENOM" id="CLU_3060757_0_0_3"/>
<proteinExistence type="predicted"/>
<dbReference type="STRING" id="56107.Cylst_2273"/>
<organism evidence="1 2">
    <name type="scientific">Cylindrospermum stagnale PCC 7417</name>
    <dbReference type="NCBI Taxonomy" id="56107"/>
    <lineage>
        <taxon>Bacteria</taxon>
        <taxon>Bacillati</taxon>
        <taxon>Cyanobacteriota</taxon>
        <taxon>Cyanophyceae</taxon>
        <taxon>Nostocales</taxon>
        <taxon>Nostocaceae</taxon>
        <taxon>Cylindrospermum</taxon>
    </lineage>
</organism>
<protein>
    <submittedName>
        <fullName evidence="1">Uncharacterized protein</fullName>
    </submittedName>
</protein>
<reference evidence="1 2" key="1">
    <citation type="submission" date="2012-06" db="EMBL/GenBank/DDBJ databases">
        <title>Finished chromosome of genome of Cylindrospermum stagnale PCC 7417.</title>
        <authorList>
            <consortium name="US DOE Joint Genome Institute"/>
            <person name="Gugger M."/>
            <person name="Coursin T."/>
            <person name="Rippka R."/>
            <person name="Tandeau De Marsac N."/>
            <person name="Huntemann M."/>
            <person name="Wei C.-L."/>
            <person name="Han J."/>
            <person name="Detter J.C."/>
            <person name="Han C."/>
            <person name="Tapia R."/>
            <person name="Chen A."/>
            <person name="Kyrpides N."/>
            <person name="Mavromatis K."/>
            <person name="Markowitz V."/>
            <person name="Szeto E."/>
            <person name="Ivanova N."/>
            <person name="Pagani I."/>
            <person name="Pati A."/>
            <person name="Goodwin L."/>
            <person name="Nordberg H.P."/>
            <person name="Cantor M.N."/>
            <person name="Hua S.X."/>
            <person name="Woyke T."/>
            <person name="Kerfeld C.A."/>
        </authorList>
    </citation>
    <scope>NUCLEOTIDE SEQUENCE [LARGE SCALE GENOMIC DNA]</scope>
    <source>
        <strain evidence="1 2">PCC 7417</strain>
    </source>
</reference>
<dbReference type="Proteomes" id="UP000010475">
    <property type="component" value="Chromosome"/>
</dbReference>
<evidence type="ECO:0000313" key="2">
    <source>
        <dbReference type="Proteomes" id="UP000010475"/>
    </source>
</evidence>
<dbReference type="KEGG" id="csg:Cylst_2273"/>
<keyword evidence="2" id="KW-1185">Reference proteome</keyword>
<evidence type="ECO:0000313" key="1">
    <source>
        <dbReference type="EMBL" id="AFZ24503.1"/>
    </source>
</evidence>
<dbReference type="EMBL" id="CP003642">
    <property type="protein sequence ID" value="AFZ24503.1"/>
    <property type="molecule type" value="Genomic_DNA"/>
</dbReference>
<gene>
    <name evidence="1" type="ORF">Cylst_2273</name>
</gene>
<sequence>MEAIGMEATDMEGAGRVANGGFTTGVVPINQGTTRPPIETGLLALQLLDPRHL</sequence>
<accession>K9WWA4</accession>
<name>K9WWA4_9NOST</name>
<dbReference type="AlphaFoldDB" id="K9WWA4"/>